<organism evidence="13 14">
    <name type="scientific">Aspergillus awamori</name>
    <name type="common">Black koji mold</name>
    <dbReference type="NCBI Taxonomy" id="105351"/>
    <lineage>
        <taxon>Eukaryota</taxon>
        <taxon>Fungi</taxon>
        <taxon>Dikarya</taxon>
        <taxon>Ascomycota</taxon>
        <taxon>Pezizomycotina</taxon>
        <taxon>Eurotiomycetes</taxon>
        <taxon>Eurotiomycetidae</taxon>
        <taxon>Eurotiales</taxon>
        <taxon>Aspergillaceae</taxon>
        <taxon>Aspergillus</taxon>
    </lineage>
</organism>
<evidence type="ECO:0000256" key="8">
    <source>
        <dbReference type="ARBA" id="ARBA00023136"/>
    </source>
</evidence>
<keyword evidence="14" id="KW-1185">Reference proteome</keyword>
<sequence length="1692" mass="189705">MLLHPIPSPAVLEPGKDQVQSYIAEMNPKILPPPARKATNPLELLQICCGVSRAARLSAAARCALDANLGVKPPQRDTVFLLHFDPHDDNIRWFRACTVAYCAQLPDDPVILTHSCMTCTFQGVNTAHLYLMDQLSALISCSPSPPPPPTPLPMNRNRRADDLGALMLPSGSTGFSKALDCAEPRRFLDLVDRHRIFLGFAPNLFLALLYDRICRSTPEQEAQPAPTWGLSGLRCVFSGGEPTVRQLLLRLVHHVRQRLSRCPRQLYITGRFNNTLLLNGEAIFPVEVECSLEQVRIPDLTSSFTLVFAHLAPDAHLRPTAQLRSGRCSSHAVISKEPRSVCPPDPTFGALDPERPAPDVRACLTPPDLLMEPTVADLARCFASQEHSSPSRTTEDTTPEYDALIPLQLSGPQTPLWLVHSASGNVLIFANIARCPRLPSGLSPLARKCGSWARWDGPPDIADLVSRLTWNERLMMVGYFYELNDEPRAMSLPQRPGKASPRREDPYSSFRESSRRRHRTHESAHHNDSSAESPSGHRHHRHHRSRSSRRREDVDEERGEVGAGSRHKKTLSKPERSRVDQSHPHYHYRQKSQNMPTQPSTTGDEPLMGAEGEAETNSSQSMDYKGKDRVYVTEGNINQPLERLPNRRRIKKRRSSRKITRRAAAAERKRQEALEQVRAPSPWTTYCAIITFWAPDFILKCFGMPKKAQRSAWREKIGLISLILLVGAFVGFLTFGFTATVCGTPPTRLRINEVSSNYMIFHGKAYDLSHSTHPAAAGIPAGSNVLWDLPHKYGGQDGSFFFQEVNGACKNLITLADGSDVPTNSAGDLAWYFPCHAFNQDGSSKPNKTVDYYLGWACHTSGTARKTFYNLKSAGDVYFTWDDTKNTSRNLAVYDGDVLDLDLLEWFNASQVNWPSKFDELRENSKVRGVDLTYYLQTGQEKRIGQCLSQIIKVGSIDTDTVGCIASKVVLYVSLIFILSIVVVKFIFALLFQWFISARYAAPRTSMDSDSKTRNQQIEDWANDIYRPGPRMTDHSVVERGTKRASFLPTTSRFSSPYTVSNGGKQKYQYVTMASQNSTTRLVPGAINSMYKQSHNSSGGSIGPDGSRHNVAASRSSLALPGQDSRYSTAMLESEAPGMGGYVHEGVIPQPPPEWQPYGFPLAHSLCLVTCYSEGEEGIRTTLDSIAMTDYPNSHKTILVICDGMIKGKGEEFSTPDIVLRMMKDPITPKDEVQSFSYVAVATGSKRHNMAKVYAGFYDYGEDSIIPEERQQRVPMMVIVKSGTPAEANKSKPGNRGKRDSQIILMSFLQKVMFDERMTELEYEMFNGLWQVTGISPDFYEVILMVDADTKVFPDSLTHMIAAMVKDPEVMGLCGETKIANKKDSWVTMIQVFEYFISHHQAKAFESVFGGVTCLPGCFSMYRIKAPKGGQNYWVPILASPDVVEHYSENVVDTLHKKNLLLLGEDRYLSTLMLRTFPKRKQIFVPQAVCKTQVPDKFMVLLSQRRRWINSTVHNLMELVLVRDLCGTFCFSMQFCIFIELIGTLVLPAAIAFTFYVVINSIVHKPVQVIPLVLLALILGLPGVLIVVTAHKFVYVLWMLIYLLSLPVWNFVLPTYSYWKFDDFSWGDTRQTSEGKDKGHEAGEGEFDSSKITMKRWRDFEKDRRLRMQMSGWGQAPGPGGYPTYQDPYGGH</sequence>
<feature type="transmembrane region" description="Helical" evidence="11">
    <location>
        <begin position="717"/>
        <end position="739"/>
    </location>
</feature>
<dbReference type="InterPro" id="IPR004835">
    <property type="entry name" value="Chitin_synth"/>
</dbReference>
<keyword evidence="6 11" id="KW-0812">Transmembrane</keyword>
<dbReference type="PANTHER" id="PTHR22914">
    <property type="entry name" value="CHITIN SYNTHASE"/>
    <property type="match status" value="1"/>
</dbReference>
<feature type="domain" description="Chitin synthase 4-like" evidence="12">
    <location>
        <begin position="877"/>
        <end position="956"/>
    </location>
</feature>
<evidence type="ECO:0000256" key="9">
    <source>
        <dbReference type="ARBA" id="ARBA00023180"/>
    </source>
</evidence>
<protein>
    <recommendedName>
        <fullName evidence="2">chitin synthase</fullName>
        <ecNumber evidence="2">2.4.1.16</ecNumber>
    </recommendedName>
</protein>
<comment type="caution">
    <text evidence="13">The sequence shown here is derived from an EMBL/GenBank/DDBJ whole genome shotgun (WGS) entry which is preliminary data.</text>
</comment>
<accession>A0A401KL40</accession>
<evidence type="ECO:0000256" key="4">
    <source>
        <dbReference type="ARBA" id="ARBA00022676"/>
    </source>
</evidence>
<evidence type="ECO:0000256" key="3">
    <source>
        <dbReference type="ARBA" id="ARBA00022475"/>
    </source>
</evidence>
<proteinExistence type="predicted"/>
<dbReference type="EC" id="2.4.1.16" evidence="2"/>
<keyword evidence="7 11" id="KW-1133">Transmembrane helix</keyword>
<dbReference type="Pfam" id="PF03142">
    <property type="entry name" value="Chitin_synth_2"/>
    <property type="match status" value="1"/>
</dbReference>
<dbReference type="GO" id="GO:0005886">
    <property type="term" value="C:plasma membrane"/>
    <property type="evidence" value="ECO:0007669"/>
    <property type="project" value="UniProtKB-SubCell"/>
</dbReference>
<dbReference type="Proteomes" id="UP000286921">
    <property type="component" value="Unassembled WGS sequence"/>
</dbReference>
<keyword evidence="4" id="KW-0328">Glycosyltransferase</keyword>
<name>A0A401KL40_ASPAW</name>
<evidence type="ECO:0000256" key="5">
    <source>
        <dbReference type="ARBA" id="ARBA00022679"/>
    </source>
</evidence>
<dbReference type="GO" id="GO:0006031">
    <property type="term" value="P:chitin biosynthetic process"/>
    <property type="evidence" value="ECO:0007669"/>
    <property type="project" value="TreeGrafter"/>
</dbReference>
<evidence type="ECO:0000256" key="6">
    <source>
        <dbReference type="ARBA" id="ARBA00022692"/>
    </source>
</evidence>
<evidence type="ECO:0000256" key="10">
    <source>
        <dbReference type="SAM" id="MobiDB-lite"/>
    </source>
</evidence>
<dbReference type="GO" id="GO:0004100">
    <property type="term" value="F:chitin synthase activity"/>
    <property type="evidence" value="ECO:0007669"/>
    <property type="project" value="UniProtKB-EC"/>
</dbReference>
<feature type="region of interest" description="Disordered" evidence="10">
    <location>
        <begin position="1093"/>
        <end position="1121"/>
    </location>
</feature>
<dbReference type="SUPFAM" id="SSF53448">
    <property type="entry name" value="Nucleotide-diphospho-sugar transferases"/>
    <property type="match status" value="1"/>
</dbReference>
<keyword evidence="3" id="KW-1003">Cell membrane</keyword>
<keyword evidence="8 11" id="KW-0472">Membrane</keyword>
<gene>
    <name evidence="13" type="ORF">AAWM_02781</name>
</gene>
<dbReference type="SUPFAM" id="SSF56801">
    <property type="entry name" value="Acetyl-CoA synthetase-like"/>
    <property type="match status" value="1"/>
</dbReference>
<evidence type="ECO:0000256" key="1">
    <source>
        <dbReference type="ARBA" id="ARBA00004651"/>
    </source>
</evidence>
<dbReference type="Gene3D" id="3.40.50.1820">
    <property type="entry name" value="alpha/beta hydrolase"/>
    <property type="match status" value="1"/>
</dbReference>
<evidence type="ECO:0000256" key="11">
    <source>
        <dbReference type="SAM" id="Phobius"/>
    </source>
</evidence>
<dbReference type="Pfam" id="PF22997">
    <property type="entry name" value="CHS4"/>
    <property type="match status" value="1"/>
</dbReference>
<reference evidence="13 14" key="1">
    <citation type="submission" date="2016-09" db="EMBL/GenBank/DDBJ databases">
        <title>Aspergillus awamori IFM 58123T.</title>
        <authorList>
            <person name="Kusuya Y."/>
            <person name="Shimizu M."/>
            <person name="Takahashi H."/>
            <person name="Yaguchi T."/>
        </authorList>
    </citation>
    <scope>NUCLEOTIDE SEQUENCE [LARGE SCALE GENOMIC DNA]</scope>
    <source>
        <strain evidence="13 14">IFM 58123</strain>
    </source>
</reference>
<evidence type="ECO:0000256" key="2">
    <source>
        <dbReference type="ARBA" id="ARBA00012543"/>
    </source>
</evidence>
<feature type="compositionally biased region" description="Polar residues" evidence="10">
    <location>
        <begin position="591"/>
        <end position="603"/>
    </location>
</feature>
<feature type="transmembrane region" description="Helical" evidence="11">
    <location>
        <begin position="1569"/>
        <end position="1588"/>
    </location>
</feature>
<feature type="transmembrane region" description="Helical" evidence="11">
    <location>
        <begin position="1541"/>
        <end position="1563"/>
    </location>
</feature>
<feature type="transmembrane region" description="Helical" evidence="11">
    <location>
        <begin position="1595"/>
        <end position="1619"/>
    </location>
</feature>
<comment type="subcellular location">
    <subcellularLocation>
        <location evidence="1">Cell membrane</location>
        <topology evidence="1">Multi-pass membrane protein</topology>
    </subcellularLocation>
</comment>
<keyword evidence="9" id="KW-0325">Glycoprotein</keyword>
<dbReference type="EMBL" id="BDHI01000002">
    <property type="protein sequence ID" value="GCB19896.1"/>
    <property type="molecule type" value="Genomic_DNA"/>
</dbReference>
<dbReference type="STRING" id="105351.A0A401KL40"/>
<evidence type="ECO:0000256" key="7">
    <source>
        <dbReference type="ARBA" id="ARBA00022989"/>
    </source>
</evidence>
<feature type="region of interest" description="Disordered" evidence="10">
    <location>
        <begin position="489"/>
        <end position="625"/>
    </location>
</feature>
<feature type="compositionally biased region" description="Basic and acidic residues" evidence="10">
    <location>
        <begin position="572"/>
        <end position="583"/>
    </location>
</feature>
<feature type="transmembrane region" description="Helical" evidence="11">
    <location>
        <begin position="969"/>
        <end position="996"/>
    </location>
</feature>
<evidence type="ECO:0000259" key="12">
    <source>
        <dbReference type="Pfam" id="PF22997"/>
    </source>
</evidence>
<keyword evidence="5" id="KW-0808">Transferase</keyword>
<dbReference type="InterPro" id="IPR054295">
    <property type="entry name" value="CHS4-like_dom"/>
</dbReference>
<feature type="region of interest" description="Disordered" evidence="10">
    <location>
        <begin position="1671"/>
        <end position="1692"/>
    </location>
</feature>
<evidence type="ECO:0000313" key="13">
    <source>
        <dbReference type="EMBL" id="GCB19896.1"/>
    </source>
</evidence>
<dbReference type="CDD" id="cd04190">
    <property type="entry name" value="Chitin_synth_C"/>
    <property type="match status" value="1"/>
</dbReference>
<dbReference type="InterPro" id="IPR029058">
    <property type="entry name" value="AB_hydrolase_fold"/>
</dbReference>
<feature type="compositionally biased region" description="Basic residues" evidence="10">
    <location>
        <begin position="536"/>
        <end position="549"/>
    </location>
</feature>
<evidence type="ECO:0000313" key="14">
    <source>
        <dbReference type="Proteomes" id="UP000286921"/>
    </source>
</evidence>
<dbReference type="Gene3D" id="3.90.550.10">
    <property type="entry name" value="Spore Coat Polysaccharide Biosynthesis Protein SpsA, Chain A"/>
    <property type="match status" value="1"/>
</dbReference>
<dbReference type="InterPro" id="IPR029044">
    <property type="entry name" value="Nucleotide-diphossugar_trans"/>
</dbReference>
<dbReference type="GO" id="GO:0030428">
    <property type="term" value="C:cell septum"/>
    <property type="evidence" value="ECO:0007669"/>
    <property type="project" value="TreeGrafter"/>
</dbReference>
<dbReference type="PANTHER" id="PTHR22914:SF16">
    <property type="entry name" value="CHITIN SYNTHASE 3"/>
    <property type="match status" value="1"/>
</dbReference>